<dbReference type="InterPro" id="IPR009057">
    <property type="entry name" value="Homeodomain-like_sf"/>
</dbReference>
<evidence type="ECO:0000259" key="5">
    <source>
        <dbReference type="PROSITE" id="PS50977"/>
    </source>
</evidence>
<dbReference type="InterPro" id="IPR001647">
    <property type="entry name" value="HTH_TetR"/>
</dbReference>
<dbReference type="RefSeq" id="WP_147598502.1">
    <property type="nucleotide sequence ID" value="NZ_JANJZT010000004.1"/>
</dbReference>
<dbReference type="PANTHER" id="PTHR30055:SF234">
    <property type="entry name" value="HTH-TYPE TRANSCRIPTIONAL REGULATOR BETI"/>
    <property type="match status" value="1"/>
</dbReference>
<keyword evidence="1" id="KW-0805">Transcription regulation</keyword>
<dbReference type="InterPro" id="IPR050109">
    <property type="entry name" value="HTH-type_TetR-like_transc_reg"/>
</dbReference>
<dbReference type="PANTHER" id="PTHR30055">
    <property type="entry name" value="HTH-TYPE TRANSCRIPTIONAL REGULATOR RUTR"/>
    <property type="match status" value="1"/>
</dbReference>
<protein>
    <submittedName>
        <fullName evidence="6">AcrR family transcriptional regulator</fullName>
    </submittedName>
</protein>
<dbReference type="Proteomes" id="UP001549106">
    <property type="component" value="Unassembled WGS sequence"/>
</dbReference>
<evidence type="ECO:0000313" key="6">
    <source>
        <dbReference type="EMBL" id="MET3749631.1"/>
    </source>
</evidence>
<feature type="domain" description="HTH tetR-type" evidence="5">
    <location>
        <begin position="5"/>
        <end position="65"/>
    </location>
</feature>
<evidence type="ECO:0000256" key="1">
    <source>
        <dbReference type="ARBA" id="ARBA00023015"/>
    </source>
</evidence>
<keyword evidence="2 4" id="KW-0238">DNA-binding</keyword>
<evidence type="ECO:0000313" key="7">
    <source>
        <dbReference type="Proteomes" id="UP001549106"/>
    </source>
</evidence>
<dbReference type="Gene3D" id="1.10.357.10">
    <property type="entry name" value="Tetracycline Repressor, domain 2"/>
    <property type="match status" value="1"/>
</dbReference>
<gene>
    <name evidence="6" type="ORF">ABID24_000865</name>
</gene>
<accession>A0ABV2LZJ4</accession>
<evidence type="ECO:0000256" key="3">
    <source>
        <dbReference type="ARBA" id="ARBA00023163"/>
    </source>
</evidence>
<proteinExistence type="predicted"/>
<evidence type="ECO:0000256" key="2">
    <source>
        <dbReference type="ARBA" id="ARBA00023125"/>
    </source>
</evidence>
<feature type="DNA-binding region" description="H-T-H motif" evidence="4">
    <location>
        <begin position="28"/>
        <end position="47"/>
    </location>
</feature>
<comment type="caution">
    <text evidence="6">The sequence shown here is derived from an EMBL/GenBank/DDBJ whole genome shotgun (WGS) entry which is preliminary data.</text>
</comment>
<organism evidence="6 7">
    <name type="scientific">Blautia caecimuris</name>
    <dbReference type="NCBI Taxonomy" id="1796615"/>
    <lineage>
        <taxon>Bacteria</taxon>
        <taxon>Bacillati</taxon>
        <taxon>Bacillota</taxon>
        <taxon>Clostridia</taxon>
        <taxon>Lachnospirales</taxon>
        <taxon>Lachnospiraceae</taxon>
        <taxon>Blautia</taxon>
    </lineage>
</organism>
<dbReference type="PROSITE" id="PS50977">
    <property type="entry name" value="HTH_TETR_2"/>
    <property type="match status" value="1"/>
</dbReference>
<keyword evidence="3" id="KW-0804">Transcription</keyword>
<evidence type="ECO:0000256" key="4">
    <source>
        <dbReference type="PROSITE-ProRule" id="PRU00335"/>
    </source>
</evidence>
<dbReference type="PRINTS" id="PR00455">
    <property type="entry name" value="HTHTETR"/>
</dbReference>
<dbReference type="EMBL" id="JBEPMJ010000004">
    <property type="protein sequence ID" value="MET3749631.1"/>
    <property type="molecule type" value="Genomic_DNA"/>
</dbReference>
<sequence length="184" mass="20890">MNTVVTSRTAILEASRQLIREKGWSALNIRSVAGACGVSVGSIYNYFNSKADLMAAAVESIWCDIFHFSDENAFDSFTECIQWVFDSLEKGEQKYPGFFALHSVGFEAGEKTGGQQLMAQSWEHMRRGFCMVMAQDKKIRKDAFDESFTRETLAELVFSLILANMLQKKYDSSSILEMVRRLIY</sequence>
<name>A0ABV2LZJ4_9FIRM</name>
<dbReference type="SUPFAM" id="SSF46689">
    <property type="entry name" value="Homeodomain-like"/>
    <property type="match status" value="1"/>
</dbReference>
<keyword evidence="7" id="KW-1185">Reference proteome</keyword>
<reference evidence="6 7" key="1">
    <citation type="submission" date="2024-06" db="EMBL/GenBank/DDBJ databases">
        <title>Genomic Encyclopedia of Type Strains, Phase IV (KMG-IV): sequencing the most valuable type-strain genomes for metagenomic binning, comparative biology and taxonomic classification.</title>
        <authorList>
            <person name="Goeker M."/>
        </authorList>
    </citation>
    <scope>NUCLEOTIDE SEQUENCE [LARGE SCALE GENOMIC DNA]</scope>
    <source>
        <strain evidence="6 7">DSM 29492</strain>
    </source>
</reference>
<dbReference type="Pfam" id="PF00440">
    <property type="entry name" value="TetR_N"/>
    <property type="match status" value="1"/>
</dbReference>